<keyword evidence="2" id="KW-1133">Transmembrane helix</keyword>
<accession>A0ABY5Y171</accession>
<dbReference type="Gene3D" id="3.40.50.980">
    <property type="match status" value="2"/>
</dbReference>
<dbReference type="GO" id="GO:0016874">
    <property type="term" value="F:ligase activity"/>
    <property type="evidence" value="ECO:0007669"/>
    <property type="project" value="UniProtKB-KW"/>
</dbReference>
<dbReference type="EMBL" id="CP065938">
    <property type="protein sequence ID" value="UWX05758.1"/>
    <property type="molecule type" value="Genomic_DNA"/>
</dbReference>
<keyword evidence="5" id="KW-0436">Ligase</keyword>
<feature type="domain" description="AMP-dependent synthetase/ligase" evidence="3">
    <location>
        <begin position="34"/>
        <end position="422"/>
    </location>
</feature>
<dbReference type="InterPro" id="IPR000873">
    <property type="entry name" value="AMP-dep_synth/lig_dom"/>
</dbReference>
<organism evidence="5 6">
    <name type="scientific">Taurinivorans muris</name>
    <dbReference type="NCBI Taxonomy" id="2787751"/>
    <lineage>
        <taxon>Bacteria</taxon>
        <taxon>Pseudomonadati</taxon>
        <taxon>Thermodesulfobacteriota</taxon>
        <taxon>Desulfovibrionia</taxon>
        <taxon>Desulfovibrionales</taxon>
        <taxon>Desulfovibrionaceae</taxon>
        <taxon>Taurinivorans</taxon>
    </lineage>
</organism>
<dbReference type="Pfam" id="PF13193">
    <property type="entry name" value="AMP-binding_C"/>
    <property type="match status" value="1"/>
</dbReference>
<dbReference type="PANTHER" id="PTHR24096">
    <property type="entry name" value="LONG-CHAIN-FATTY-ACID--COA LIGASE"/>
    <property type="match status" value="1"/>
</dbReference>
<gene>
    <name evidence="5" type="ORF">JBF11_00015</name>
</gene>
<evidence type="ECO:0000259" key="3">
    <source>
        <dbReference type="Pfam" id="PF00501"/>
    </source>
</evidence>
<keyword evidence="2" id="KW-0472">Membrane</keyword>
<evidence type="ECO:0000259" key="4">
    <source>
        <dbReference type="Pfam" id="PF13193"/>
    </source>
</evidence>
<dbReference type="InterPro" id="IPR025110">
    <property type="entry name" value="AMP-bd_C"/>
</dbReference>
<dbReference type="SUPFAM" id="SSF56801">
    <property type="entry name" value="Acetyl-CoA synthetase-like"/>
    <property type="match status" value="1"/>
</dbReference>
<evidence type="ECO:0000256" key="1">
    <source>
        <dbReference type="SAM" id="MobiDB-lite"/>
    </source>
</evidence>
<evidence type="ECO:0000256" key="2">
    <source>
        <dbReference type="SAM" id="Phobius"/>
    </source>
</evidence>
<dbReference type="Gene3D" id="3.30.300.30">
    <property type="match status" value="1"/>
</dbReference>
<evidence type="ECO:0000313" key="6">
    <source>
        <dbReference type="Proteomes" id="UP001058120"/>
    </source>
</evidence>
<keyword evidence="2" id="KW-0812">Transmembrane</keyword>
<keyword evidence="6" id="KW-1185">Reference proteome</keyword>
<proteinExistence type="predicted"/>
<dbReference type="InterPro" id="IPR045851">
    <property type="entry name" value="AMP-bd_C_sf"/>
</dbReference>
<dbReference type="CDD" id="cd05936">
    <property type="entry name" value="FC-FACS_FadD_like"/>
    <property type="match status" value="1"/>
</dbReference>
<feature type="region of interest" description="Disordered" evidence="1">
    <location>
        <begin position="557"/>
        <end position="577"/>
    </location>
</feature>
<dbReference type="PROSITE" id="PS00455">
    <property type="entry name" value="AMP_BINDING"/>
    <property type="match status" value="1"/>
</dbReference>
<dbReference type="RefSeq" id="WP_334315342.1">
    <property type="nucleotide sequence ID" value="NZ_CP065938.1"/>
</dbReference>
<evidence type="ECO:0000313" key="5">
    <source>
        <dbReference type="EMBL" id="UWX05758.1"/>
    </source>
</evidence>
<name>A0ABY5Y171_9BACT</name>
<dbReference type="Proteomes" id="UP001058120">
    <property type="component" value="Chromosome"/>
</dbReference>
<feature type="compositionally biased region" description="Basic and acidic residues" evidence="1">
    <location>
        <begin position="557"/>
        <end position="571"/>
    </location>
</feature>
<dbReference type="Pfam" id="PF00501">
    <property type="entry name" value="AMP-binding"/>
    <property type="match status" value="1"/>
</dbReference>
<dbReference type="Gene3D" id="2.30.38.10">
    <property type="entry name" value="Luciferase, Domain 3"/>
    <property type="match status" value="1"/>
</dbReference>
<reference evidence="5" key="1">
    <citation type="submission" date="2020-12" db="EMBL/GenBank/DDBJ databases">
        <title>Taurinivorans muris gen. nov., sp. nov., fundamental and realized metabolic niche of a ubiquitous sulfidogenic bacterium in the murine intestine.</title>
        <authorList>
            <person name="Ye H."/>
            <person name="Hanson B.T."/>
            <person name="Loy A."/>
        </authorList>
    </citation>
    <scope>NUCLEOTIDE SEQUENCE</scope>
    <source>
        <strain evidence="5">LT0009</strain>
    </source>
</reference>
<sequence length="577" mass="64788">MSNQASPQWHAHYEGDAPADFGFTPSNLQDFLTDAANTAGKNLAVQFHNFKITYEKLNEKAENLAASFRNLGIEKGDRIAIMLPNLPQTVIAFWGAIKAGAIVVMTNPLYMEKELTHHFNDSKPKILITLDLFWSKIEPLKEMLGVEKYVITRASEALAFPLNLLQNLKARRSHEFIKIPFNGKTVIPWKKLLNTKERYIAPSSDPAATIALLQYTGGTTGFSKGAMLTHANLTIQIQQLLEVLHAKEHPMRHLFIGVMPFFHVFGLVGCLILPTVFKSPTIPVPRYVPADLLEIIRKYRPTFFCGAPAIYISLMQQKKIKDIDMTCIKFCISGSSPFPLASLKRFQEMTKAKITEGLGLTEASPVVAANPLFGLQKAGSIGTAIPGTELKIVDPEDGVTEYGNNQPGELLAKGPQVMLGYWNHPEETANSIRDGWLYTGDIAYRDDDGYYFIVDRKKDMAIVGGYNVYPSEIDEVLYEYPKIHEAVSLSIPHRSKGEILKAYIVPKPGEKINTAEIMAFCREKLASYKVPRMIEIREELPKSMVGKILRRALRDEEEKKLQAEKERENSKNNENNM</sequence>
<feature type="domain" description="AMP-binding enzyme C-terminal" evidence="4">
    <location>
        <begin position="472"/>
        <end position="547"/>
    </location>
</feature>
<feature type="transmembrane region" description="Helical" evidence="2">
    <location>
        <begin position="254"/>
        <end position="277"/>
    </location>
</feature>
<dbReference type="InterPro" id="IPR020845">
    <property type="entry name" value="AMP-binding_CS"/>
</dbReference>
<protein>
    <submittedName>
        <fullName evidence="5">Long-chain fatty acid--CoA ligase</fullName>
    </submittedName>
</protein>